<dbReference type="Pfam" id="PF09781">
    <property type="entry name" value="NDUF_B5"/>
    <property type="match status" value="1"/>
</dbReference>
<dbReference type="PANTHER" id="PTHR13178:SF0">
    <property type="entry name" value="NADH DEHYDROGENASE [UBIQUINONE] 1 BETA SUBCOMPLEX SUBUNIT 5, MITOCHONDRIAL"/>
    <property type="match status" value="1"/>
</dbReference>
<keyword evidence="11" id="KW-0249">Electron transport</keyword>
<evidence type="ECO:0000256" key="4">
    <source>
        <dbReference type="ARBA" id="ARBA00011533"/>
    </source>
</evidence>
<keyword evidence="19" id="KW-1185">Reference proteome</keyword>
<keyword evidence="7" id="KW-0679">Respiratory chain</keyword>
<comment type="function">
    <text evidence="1">Accessory subunit of the mitochondrial membrane respiratory chain NADH dehydrogenase (Complex I), that is believed not to be involved in catalysis. Complex I functions in the transfer of electrons from NADH to the respiratory chain. The immediate electron acceptor for the enzyme is believed to be ubiquinone.</text>
</comment>
<keyword evidence="14 17" id="KW-0472">Membrane</keyword>
<organism evidence="18 19">
    <name type="scientific">Strongylocentrotus purpuratus</name>
    <name type="common">Purple sea urchin</name>
    <dbReference type="NCBI Taxonomy" id="7668"/>
    <lineage>
        <taxon>Eukaryota</taxon>
        <taxon>Metazoa</taxon>
        <taxon>Echinodermata</taxon>
        <taxon>Eleutherozoa</taxon>
        <taxon>Echinozoa</taxon>
        <taxon>Echinoidea</taxon>
        <taxon>Euechinoidea</taxon>
        <taxon>Echinacea</taxon>
        <taxon>Camarodonta</taxon>
        <taxon>Echinidea</taxon>
        <taxon>Strongylocentrotidae</taxon>
        <taxon>Strongylocentrotus</taxon>
    </lineage>
</organism>
<keyword evidence="12 17" id="KW-1133">Transmembrane helix</keyword>
<dbReference type="KEGG" id="spu:582177"/>
<evidence type="ECO:0000256" key="15">
    <source>
        <dbReference type="ARBA" id="ARBA00032395"/>
    </source>
</evidence>
<dbReference type="GO" id="GO:0005743">
    <property type="term" value="C:mitochondrial inner membrane"/>
    <property type="evidence" value="ECO:0007669"/>
    <property type="project" value="UniProtKB-SubCell"/>
</dbReference>
<evidence type="ECO:0000313" key="18">
    <source>
        <dbReference type="EnsemblMetazoa" id="XP_003724072"/>
    </source>
</evidence>
<keyword evidence="13" id="KW-0496">Mitochondrion</keyword>
<dbReference type="FunCoup" id="A0A7M7LL26">
    <property type="interactions" value="1565"/>
</dbReference>
<feature type="transmembrane region" description="Helical" evidence="17">
    <location>
        <begin position="71"/>
        <end position="91"/>
    </location>
</feature>
<evidence type="ECO:0000256" key="7">
    <source>
        <dbReference type="ARBA" id="ARBA00022660"/>
    </source>
</evidence>
<evidence type="ECO:0000256" key="14">
    <source>
        <dbReference type="ARBA" id="ARBA00023136"/>
    </source>
</evidence>
<evidence type="ECO:0000256" key="12">
    <source>
        <dbReference type="ARBA" id="ARBA00022989"/>
    </source>
</evidence>
<dbReference type="GO" id="GO:0045271">
    <property type="term" value="C:respiratory chain complex I"/>
    <property type="evidence" value="ECO:0000318"/>
    <property type="project" value="GO_Central"/>
</dbReference>
<evidence type="ECO:0000256" key="2">
    <source>
        <dbReference type="ARBA" id="ARBA00004434"/>
    </source>
</evidence>
<comment type="subunit">
    <text evidence="4">Complex I is composed of 45 different subunits.</text>
</comment>
<evidence type="ECO:0000256" key="13">
    <source>
        <dbReference type="ARBA" id="ARBA00023128"/>
    </source>
</evidence>
<keyword evidence="6" id="KW-0813">Transport</keyword>
<keyword evidence="9" id="KW-0999">Mitochondrion inner membrane</keyword>
<keyword evidence="10" id="KW-0809">Transit peptide</keyword>
<dbReference type="EnsemblMetazoa" id="XM_003724024">
    <property type="protein sequence ID" value="XP_003724072"/>
    <property type="gene ID" value="LOC582177"/>
</dbReference>
<evidence type="ECO:0000313" key="19">
    <source>
        <dbReference type="Proteomes" id="UP000007110"/>
    </source>
</evidence>
<evidence type="ECO:0000256" key="16">
    <source>
        <dbReference type="ARBA" id="ARBA00032550"/>
    </source>
</evidence>
<sequence>MAFVGTRLLFRSLQVVRLNSPLLRGAVPAKCAPKNSQAGALIARGMAGGGGKMFIKASRYTDLRFLRAMRYYFLLTGVPVVIVITLINVFIGEAEYAETPEDYVPKHWEHYKHPITRWLSRFVIPSPQQEYEKMAHFMDIEGQKIKARSEEREVKRLMRSRGEGHWYYYPVATPPNWKSQEEMKE</sequence>
<dbReference type="PANTHER" id="PTHR13178">
    <property type="entry name" value="NADH-UBIQUINONE OXIDOREDUCTASE SGDH SUBUNIT"/>
    <property type="match status" value="1"/>
</dbReference>
<dbReference type="Proteomes" id="UP000007110">
    <property type="component" value="Unassembled WGS sequence"/>
</dbReference>
<evidence type="ECO:0000256" key="3">
    <source>
        <dbReference type="ARBA" id="ARBA00007152"/>
    </source>
</evidence>
<evidence type="ECO:0000256" key="11">
    <source>
        <dbReference type="ARBA" id="ARBA00022982"/>
    </source>
</evidence>
<evidence type="ECO:0000256" key="17">
    <source>
        <dbReference type="SAM" id="Phobius"/>
    </source>
</evidence>
<dbReference type="GeneID" id="582177"/>
<evidence type="ECO:0000256" key="8">
    <source>
        <dbReference type="ARBA" id="ARBA00022692"/>
    </source>
</evidence>
<evidence type="ECO:0000256" key="5">
    <source>
        <dbReference type="ARBA" id="ARBA00015175"/>
    </source>
</evidence>
<name>A0A7M7LL26_STRPU</name>
<evidence type="ECO:0000256" key="6">
    <source>
        <dbReference type="ARBA" id="ARBA00022448"/>
    </source>
</evidence>
<accession>A0A7M7LL26</accession>
<reference evidence="18" key="2">
    <citation type="submission" date="2021-01" db="UniProtKB">
        <authorList>
            <consortium name="EnsemblMetazoa"/>
        </authorList>
    </citation>
    <scope>IDENTIFICATION</scope>
</reference>
<protein>
    <recommendedName>
        <fullName evidence="5">NADH dehydrogenase [ubiquinone] 1 beta subcomplex subunit 5, mitochondrial</fullName>
    </recommendedName>
    <alternativeName>
        <fullName evidence="16">Complex I-SGDH</fullName>
    </alternativeName>
    <alternativeName>
        <fullName evidence="15">NADH-ubiquinone oxidoreductase SGDH subunit</fullName>
    </alternativeName>
</protein>
<evidence type="ECO:0000256" key="10">
    <source>
        <dbReference type="ARBA" id="ARBA00022946"/>
    </source>
</evidence>
<dbReference type="OMA" id="GEGHWYY"/>
<reference evidence="19" key="1">
    <citation type="submission" date="2015-02" db="EMBL/GenBank/DDBJ databases">
        <title>Genome sequencing for Strongylocentrotus purpuratus.</title>
        <authorList>
            <person name="Murali S."/>
            <person name="Liu Y."/>
            <person name="Vee V."/>
            <person name="English A."/>
            <person name="Wang M."/>
            <person name="Skinner E."/>
            <person name="Han Y."/>
            <person name="Muzny D.M."/>
            <person name="Worley K.C."/>
            <person name="Gibbs R.A."/>
        </authorList>
    </citation>
    <scope>NUCLEOTIDE SEQUENCE</scope>
</reference>
<dbReference type="InterPro" id="IPR019173">
    <property type="entry name" value="NADH_UbQ_OxRdtase_B5_su"/>
</dbReference>
<dbReference type="RefSeq" id="XP_003724072.1">
    <property type="nucleotide sequence ID" value="XM_003724024.3"/>
</dbReference>
<dbReference type="InParanoid" id="A0A7M7LL26"/>
<dbReference type="OrthoDB" id="9995605at2759"/>
<evidence type="ECO:0000256" key="1">
    <source>
        <dbReference type="ARBA" id="ARBA00003195"/>
    </source>
</evidence>
<comment type="subcellular location">
    <subcellularLocation>
        <location evidence="2">Mitochondrion inner membrane</location>
        <topology evidence="2">Single-pass membrane protein</topology>
    </subcellularLocation>
</comment>
<comment type="similarity">
    <text evidence="3">Belongs to the complex I NDUFB5 subunit family.</text>
</comment>
<evidence type="ECO:0000256" key="9">
    <source>
        <dbReference type="ARBA" id="ARBA00022792"/>
    </source>
</evidence>
<dbReference type="CTD" id="4711"/>
<dbReference type="AlphaFoldDB" id="A0A7M7LL26"/>
<keyword evidence="8 17" id="KW-0812">Transmembrane</keyword>
<proteinExistence type="inferred from homology"/>